<feature type="non-terminal residue" evidence="3">
    <location>
        <position position="1"/>
    </location>
</feature>
<sequence>VYLCGTTDDDDSYDDVVILHEIGHYIHLSYSGSPAYYGGHSLTGTYDLRLGFTEGVGTYFAGAIRDYMGLEKPLIYIETTGTNLRFWGFSKADNTDTIAGYSGSTFTAMDAGNEATVGHVIFDLVDNTNTNDGSPGVDDDSISLPNLQGDQMVFDVFVAIKDNESTSSVVNGKRISLETFYDYWVILHPSYASAFQQILLDHGVEYQEDAMEPDNSTSAATWIETDGSSYHHTYFPAGDADWSKFNGSAGAEWLIKTRNLANGADTILQVYDTDGTTLLATNDDATSSTVASAIQFTASADATYYIKTYRYEDTIPIGRYGDFDLTISDINHPSITSLSPSGGSVSGGYTVNITGDNFESGLTVSFGVYATTGVTLNSATSLT</sequence>
<dbReference type="Gene3D" id="2.60.40.10">
    <property type="entry name" value="Immunoglobulins"/>
    <property type="match status" value="1"/>
</dbReference>
<dbReference type="InterPro" id="IPR013783">
    <property type="entry name" value="Ig-like_fold"/>
</dbReference>
<reference evidence="3" key="1">
    <citation type="submission" date="2018-05" db="EMBL/GenBank/DDBJ databases">
        <authorList>
            <person name="Lanie J.A."/>
            <person name="Ng W.-L."/>
            <person name="Kazmierczak K.M."/>
            <person name="Andrzejewski T.M."/>
            <person name="Davidsen T.M."/>
            <person name="Wayne K.J."/>
            <person name="Tettelin H."/>
            <person name="Glass J.I."/>
            <person name="Rusch D."/>
            <person name="Podicherti R."/>
            <person name="Tsui H.-C.T."/>
            <person name="Winkler M.E."/>
        </authorList>
    </citation>
    <scope>NUCLEOTIDE SEQUENCE</scope>
</reference>
<proteinExistence type="predicted"/>
<protein>
    <recommendedName>
        <fullName evidence="4">Peptidase C-terminal archaeal/bacterial domain-containing protein</fullName>
    </recommendedName>
</protein>
<gene>
    <name evidence="3" type="ORF">METZ01_LOCUS301407</name>
</gene>
<feature type="domain" description="IPT/TIG" evidence="1">
    <location>
        <begin position="333"/>
        <end position="380"/>
    </location>
</feature>
<name>A0A382MHT5_9ZZZZ</name>
<organism evidence="3">
    <name type="scientific">marine metagenome</name>
    <dbReference type="NCBI Taxonomy" id="408172"/>
    <lineage>
        <taxon>unclassified sequences</taxon>
        <taxon>metagenomes</taxon>
        <taxon>ecological metagenomes</taxon>
    </lineage>
</organism>
<dbReference type="SUPFAM" id="SSF81296">
    <property type="entry name" value="E set domains"/>
    <property type="match status" value="1"/>
</dbReference>
<dbReference type="Pfam" id="PF01833">
    <property type="entry name" value="TIG"/>
    <property type="match status" value="1"/>
</dbReference>
<dbReference type="InterPro" id="IPR014756">
    <property type="entry name" value="Ig_E-set"/>
</dbReference>
<dbReference type="Gene3D" id="2.60.120.380">
    <property type="match status" value="1"/>
</dbReference>
<evidence type="ECO:0000259" key="1">
    <source>
        <dbReference type="Pfam" id="PF01833"/>
    </source>
</evidence>
<dbReference type="EMBL" id="UINC01093824">
    <property type="protein sequence ID" value="SVC48553.1"/>
    <property type="molecule type" value="Genomic_DNA"/>
</dbReference>
<feature type="non-terminal residue" evidence="3">
    <location>
        <position position="383"/>
    </location>
</feature>
<evidence type="ECO:0008006" key="4">
    <source>
        <dbReference type="Google" id="ProtNLM"/>
    </source>
</evidence>
<evidence type="ECO:0000313" key="3">
    <source>
        <dbReference type="EMBL" id="SVC48553.1"/>
    </source>
</evidence>
<feature type="domain" description="Peptidase C-terminal archaeal/bacterial" evidence="2">
    <location>
        <begin position="239"/>
        <end position="307"/>
    </location>
</feature>
<dbReference type="InterPro" id="IPR002909">
    <property type="entry name" value="IPT_dom"/>
</dbReference>
<dbReference type="SUPFAM" id="SSF89260">
    <property type="entry name" value="Collagen-binding domain"/>
    <property type="match status" value="1"/>
</dbReference>
<dbReference type="Pfam" id="PF04151">
    <property type="entry name" value="PPC"/>
    <property type="match status" value="1"/>
</dbReference>
<evidence type="ECO:0000259" key="2">
    <source>
        <dbReference type="Pfam" id="PF04151"/>
    </source>
</evidence>
<accession>A0A382MHT5</accession>
<dbReference type="AlphaFoldDB" id="A0A382MHT5"/>
<dbReference type="InterPro" id="IPR007280">
    <property type="entry name" value="Peptidase_C_arc/bac"/>
</dbReference>